<keyword evidence="5 10" id="KW-1278">Translocase</keyword>
<dbReference type="Pfam" id="PF09326">
    <property type="entry name" value="NADH_dhqG_C"/>
    <property type="match status" value="1"/>
</dbReference>
<dbReference type="GO" id="GO:0046872">
    <property type="term" value="F:metal ion binding"/>
    <property type="evidence" value="ECO:0007669"/>
    <property type="project" value="UniProtKB-UniRule"/>
</dbReference>
<dbReference type="CDD" id="cd02773">
    <property type="entry name" value="MopB_Res-Cmplx1_Nad11"/>
    <property type="match status" value="1"/>
</dbReference>
<dbReference type="SMART" id="SM00929">
    <property type="entry name" value="NADH-G_4Fe-4S_3"/>
    <property type="match status" value="1"/>
</dbReference>
<dbReference type="GO" id="GO:0051537">
    <property type="term" value="F:2 iron, 2 sulfur cluster binding"/>
    <property type="evidence" value="ECO:0007669"/>
    <property type="project" value="UniProtKB-UniRule"/>
</dbReference>
<evidence type="ECO:0000256" key="2">
    <source>
        <dbReference type="ARBA" id="ARBA00005404"/>
    </source>
</evidence>
<dbReference type="Gene3D" id="3.30.200.210">
    <property type="match status" value="1"/>
</dbReference>
<dbReference type="PROSITE" id="PS00643">
    <property type="entry name" value="COMPLEX1_75K_3"/>
    <property type="match status" value="1"/>
</dbReference>
<sequence length="683" mass="75437">MAKVVEVTINSIKTKVDSGVTILQACELVGIEIPHFCYHKRLKIAGNCRMCLVEVVGGSPKPVASCATPVTEGMTIYTDTPKVKKAREGVLEFLLINHPLDCPICDQGGECDLQDITMAYGRGLSRLDEMKRSVPKKDFGPLIETAMNRCIHCTRCTRFLSDVAGTYELGGIGRGEDMEISTYIKKHISSELSGNIIDLCPVGALTSKPYSFKARSWELSHCNTIDILDATCSAIRLDYRDFEIMRVLPRTNDEINEDWISDKTRFSYDGLRVQRLDRPYLRKEGKLKPVTWDEALTVAAEKLKGNRIAAISGDLADCESMLLLKELMQSLGSSSLDCRQNKAKLIAKNRGAYVFNTTIAGIENADLCLLINTNPRIEAPIINARLRKNYLSGNFVVASVGPDIDYLYDVKKLGDDPSILESIAAGRHTFCCALSNAKNPMLIIGQDALIRDDASSILALASKIAEKFNMIREDWNGFNVLHKAAGRVGGMDVGFTPKRGGKDTEQILNAANSGNIDVIYLLGADEIDMTSLGSAFIIYQGHHGDNGAQKADLILPGATYVEKSATYVNTEGRVQRTSVAVPPPGEAKEDWLIIQNLSKYIGHALPYDDLNDVRKKLESIGPQFRNVNKVIKNKWISINHNINLSKVPFSLKEFNFYMTDPISRSSQIMADCTKSFDTAVNQN</sequence>
<evidence type="ECO:0000313" key="14">
    <source>
        <dbReference type="EMBL" id="GHM59569.1"/>
    </source>
</evidence>
<dbReference type="Pfam" id="PF22117">
    <property type="entry name" value="Fer4_Nqo3"/>
    <property type="match status" value="1"/>
</dbReference>
<keyword evidence="4 10" id="KW-0479">Metal-binding</keyword>
<dbReference type="GO" id="GO:0051539">
    <property type="term" value="F:4 iron, 4 sulfur cluster binding"/>
    <property type="evidence" value="ECO:0007669"/>
    <property type="project" value="UniProtKB-KW"/>
</dbReference>
<dbReference type="SUPFAM" id="SSF54862">
    <property type="entry name" value="4Fe-4S ferredoxins"/>
    <property type="match status" value="1"/>
</dbReference>
<comment type="similarity">
    <text evidence="2 10">Belongs to the complex I 75 kDa subunit family.</text>
</comment>
<dbReference type="InterPro" id="IPR015405">
    <property type="entry name" value="NDUFS1-like_C"/>
</dbReference>
<protein>
    <recommendedName>
        <fullName evidence="10">NADH-quinone oxidoreductase</fullName>
        <ecNumber evidence="10">7.1.1.-</ecNumber>
    </recommendedName>
</protein>
<name>A0A8J3MM42_9RICK</name>
<reference evidence="14 15" key="1">
    <citation type="journal article" date="2021" name="Microb. Ecol.">
        <title>Candidatus Mesenet longicola: Novel Endosymbionts of Brontispa longissima that Induce Cytoplasmic Incompatibility.</title>
        <authorList>
            <person name="Takano S."/>
            <person name="Gotoh Y."/>
            <person name="Hayashi T."/>
        </authorList>
    </citation>
    <scope>NUCLEOTIDE SEQUENCE [LARGE SCALE GENOMIC DNA]</scope>
    <source>
        <strain evidence="14">L5</strain>
    </source>
</reference>
<accession>A0A8J3MM42</accession>
<feature type="domain" description="4Fe-4S Mo/W bis-MGD-type" evidence="12">
    <location>
        <begin position="219"/>
        <end position="275"/>
    </location>
</feature>
<dbReference type="PROSITE" id="PS51085">
    <property type="entry name" value="2FE2S_FER_2"/>
    <property type="match status" value="1"/>
</dbReference>
<dbReference type="Proteomes" id="UP000637906">
    <property type="component" value="Unassembled WGS sequence"/>
</dbReference>
<dbReference type="AlphaFoldDB" id="A0A8J3MM42"/>
<evidence type="ECO:0000256" key="1">
    <source>
        <dbReference type="ARBA" id="ARBA00001966"/>
    </source>
</evidence>
<dbReference type="GO" id="GO:0048038">
    <property type="term" value="F:quinone binding"/>
    <property type="evidence" value="ECO:0007669"/>
    <property type="project" value="UniProtKB-UniRule"/>
</dbReference>
<keyword evidence="10" id="KW-0874">Quinone</keyword>
<dbReference type="Pfam" id="PF22151">
    <property type="entry name" value="Fer4_NDSU1"/>
    <property type="match status" value="1"/>
</dbReference>
<evidence type="ECO:0000313" key="15">
    <source>
        <dbReference type="Proteomes" id="UP000637906"/>
    </source>
</evidence>
<evidence type="ECO:0000256" key="5">
    <source>
        <dbReference type="ARBA" id="ARBA00022967"/>
    </source>
</evidence>
<dbReference type="FunFam" id="3.30.200.210:FF:000002">
    <property type="entry name" value="NADH-ubiquinone oxidoreductase 75 kDa subunit"/>
    <property type="match status" value="1"/>
</dbReference>
<gene>
    <name evidence="14" type="ORF">sL5_05620</name>
</gene>
<dbReference type="PROSITE" id="PS51839">
    <property type="entry name" value="4FE4S_HC3"/>
    <property type="match status" value="1"/>
</dbReference>
<dbReference type="PANTHER" id="PTHR43105">
    <property type="entry name" value="RESPIRATORY NITRATE REDUCTASE"/>
    <property type="match status" value="1"/>
</dbReference>
<dbReference type="InterPro" id="IPR019574">
    <property type="entry name" value="NADH_UbQ_OxRdtase_Gsu_4Fe4S-bd"/>
</dbReference>
<dbReference type="Pfam" id="PF13510">
    <property type="entry name" value="Fer2_4"/>
    <property type="match status" value="1"/>
</dbReference>
<keyword evidence="3 10" id="KW-0004">4Fe-4S</keyword>
<comment type="cofactor">
    <cofactor evidence="10">
        <name>[2Fe-2S] cluster</name>
        <dbReference type="ChEBI" id="CHEBI:190135"/>
    </cofactor>
    <text evidence="10">Binds 1 [2Fe-2S] cluster per subunit.</text>
</comment>
<organism evidence="14 15">
    <name type="scientific">Candidatus Mesenet longicola</name>
    <dbReference type="NCBI Taxonomy" id="1892558"/>
    <lineage>
        <taxon>Bacteria</taxon>
        <taxon>Pseudomonadati</taxon>
        <taxon>Pseudomonadota</taxon>
        <taxon>Alphaproteobacteria</taxon>
        <taxon>Rickettsiales</taxon>
        <taxon>Anaplasmataceae</taxon>
        <taxon>Candidatus Mesenet</taxon>
    </lineage>
</organism>
<dbReference type="SUPFAM" id="SSF53706">
    <property type="entry name" value="Formate dehydrogenase/DMSO reductase, domains 1-3"/>
    <property type="match status" value="1"/>
</dbReference>
<dbReference type="Pfam" id="PF10588">
    <property type="entry name" value="NADH-G_4Fe-4S_3"/>
    <property type="match status" value="1"/>
</dbReference>
<dbReference type="PANTHER" id="PTHR43105:SF13">
    <property type="entry name" value="NADH-UBIQUINONE OXIDOREDUCTASE 75 KDA SUBUNIT, MITOCHONDRIAL"/>
    <property type="match status" value="1"/>
</dbReference>
<dbReference type="InterPro" id="IPR001041">
    <property type="entry name" value="2Fe-2S_ferredoxin-type"/>
</dbReference>
<dbReference type="GO" id="GO:0016651">
    <property type="term" value="F:oxidoreductase activity, acting on NAD(P)H"/>
    <property type="evidence" value="ECO:0007669"/>
    <property type="project" value="InterPro"/>
</dbReference>
<dbReference type="InterPro" id="IPR006656">
    <property type="entry name" value="Mopterin_OxRdtase"/>
</dbReference>
<feature type="domain" description="4Fe-4S His(Cys)3-ligated-type" evidence="13">
    <location>
        <begin position="82"/>
        <end position="121"/>
    </location>
</feature>
<evidence type="ECO:0000259" key="11">
    <source>
        <dbReference type="PROSITE" id="PS51085"/>
    </source>
</evidence>
<dbReference type="InterPro" id="IPR050123">
    <property type="entry name" value="Prok_molybdopt-oxidoreductase"/>
</dbReference>
<dbReference type="NCBIfam" id="TIGR01973">
    <property type="entry name" value="NuoG"/>
    <property type="match status" value="1"/>
</dbReference>
<keyword evidence="10" id="KW-0001">2Fe-2S</keyword>
<evidence type="ECO:0000256" key="10">
    <source>
        <dbReference type="RuleBase" id="RU003525"/>
    </source>
</evidence>
<evidence type="ECO:0000256" key="6">
    <source>
        <dbReference type="ARBA" id="ARBA00023004"/>
    </source>
</evidence>
<dbReference type="GO" id="GO:0008137">
    <property type="term" value="F:NADH dehydrogenase (ubiquinone) activity"/>
    <property type="evidence" value="ECO:0007669"/>
    <property type="project" value="UniProtKB-UniRule"/>
</dbReference>
<evidence type="ECO:0000256" key="4">
    <source>
        <dbReference type="ARBA" id="ARBA00022723"/>
    </source>
</evidence>
<dbReference type="CDD" id="cd00207">
    <property type="entry name" value="fer2"/>
    <property type="match status" value="1"/>
</dbReference>
<dbReference type="InterPro" id="IPR000283">
    <property type="entry name" value="NADH_UbQ_OxRdtase_75kDa_su_CS"/>
</dbReference>
<evidence type="ECO:0000259" key="12">
    <source>
        <dbReference type="PROSITE" id="PS51669"/>
    </source>
</evidence>
<evidence type="ECO:0000256" key="7">
    <source>
        <dbReference type="ARBA" id="ARBA00023014"/>
    </source>
</evidence>
<evidence type="ECO:0000256" key="8">
    <source>
        <dbReference type="ARBA" id="ARBA00023027"/>
    </source>
</evidence>
<dbReference type="PROSITE" id="PS00641">
    <property type="entry name" value="COMPLEX1_75K_1"/>
    <property type="match status" value="1"/>
</dbReference>
<dbReference type="PROSITE" id="PS51669">
    <property type="entry name" value="4FE4S_MOW_BIS_MGD"/>
    <property type="match status" value="1"/>
</dbReference>
<dbReference type="FunFam" id="3.30.70.20:FF:000002">
    <property type="entry name" value="NADH-ubiquinone oxidoreductase 75 kDa subunit"/>
    <property type="match status" value="1"/>
</dbReference>
<dbReference type="InterPro" id="IPR006963">
    <property type="entry name" value="Mopterin_OxRdtase_4Fe-4S_dom"/>
</dbReference>
<dbReference type="FunFam" id="3.10.20.740:FF:000001">
    <property type="entry name" value="NADH-quinone oxidoreductase subunit G"/>
    <property type="match status" value="1"/>
</dbReference>
<dbReference type="Pfam" id="PF00384">
    <property type="entry name" value="Molybdopterin"/>
    <property type="match status" value="1"/>
</dbReference>
<comment type="cofactor">
    <cofactor evidence="1 10">
        <name>[4Fe-4S] cluster</name>
        <dbReference type="ChEBI" id="CHEBI:49883"/>
    </cofactor>
</comment>
<evidence type="ECO:0000259" key="13">
    <source>
        <dbReference type="PROSITE" id="PS51839"/>
    </source>
</evidence>
<dbReference type="Gene3D" id="3.30.70.20">
    <property type="match status" value="1"/>
</dbReference>
<evidence type="ECO:0000256" key="3">
    <source>
        <dbReference type="ARBA" id="ARBA00022485"/>
    </source>
</evidence>
<dbReference type="InterPro" id="IPR036010">
    <property type="entry name" value="2Fe-2S_ferredoxin-like_sf"/>
</dbReference>
<dbReference type="EC" id="7.1.1.-" evidence="10"/>
<dbReference type="GO" id="GO:0042773">
    <property type="term" value="P:ATP synthesis coupled electron transport"/>
    <property type="evidence" value="ECO:0007669"/>
    <property type="project" value="InterPro"/>
</dbReference>
<dbReference type="GO" id="GO:0016020">
    <property type="term" value="C:membrane"/>
    <property type="evidence" value="ECO:0007669"/>
    <property type="project" value="InterPro"/>
</dbReference>
<proteinExistence type="inferred from homology"/>
<keyword evidence="8 10" id="KW-0520">NAD</keyword>
<dbReference type="SUPFAM" id="SSF54292">
    <property type="entry name" value="2Fe-2S ferredoxin-like"/>
    <property type="match status" value="1"/>
</dbReference>
<dbReference type="EMBL" id="BNGU01000019">
    <property type="protein sequence ID" value="GHM59569.1"/>
    <property type="molecule type" value="Genomic_DNA"/>
</dbReference>
<comment type="function">
    <text evidence="10">NDH-1 shuttles electrons from NADH, via FMN and iron-sulfur (Fe-S) centers, to quinones in the respiratory chain. Couples the redox reaction to proton translocation (for every two electrons transferred, four hydrogen ions are translocated across the cytoplasmic membrane), and thus conserves the redox energy in a proton gradient.</text>
</comment>
<comment type="catalytic activity">
    <reaction evidence="9 10">
        <text>a quinone + NADH + 5 H(+)(in) = a quinol + NAD(+) + 4 H(+)(out)</text>
        <dbReference type="Rhea" id="RHEA:57888"/>
        <dbReference type="ChEBI" id="CHEBI:15378"/>
        <dbReference type="ChEBI" id="CHEBI:24646"/>
        <dbReference type="ChEBI" id="CHEBI:57540"/>
        <dbReference type="ChEBI" id="CHEBI:57945"/>
        <dbReference type="ChEBI" id="CHEBI:132124"/>
    </reaction>
</comment>
<feature type="domain" description="2Fe-2S ferredoxin-type" evidence="11">
    <location>
        <begin position="3"/>
        <end position="82"/>
    </location>
</feature>
<dbReference type="InterPro" id="IPR010228">
    <property type="entry name" value="NADH_UbQ_OxRdtase_Gsu"/>
</dbReference>
<dbReference type="Gene3D" id="3.10.20.740">
    <property type="match status" value="1"/>
</dbReference>
<dbReference type="PROSITE" id="PS00642">
    <property type="entry name" value="COMPLEX1_75K_2"/>
    <property type="match status" value="1"/>
</dbReference>
<dbReference type="Gene3D" id="3.40.50.740">
    <property type="match status" value="1"/>
</dbReference>
<evidence type="ECO:0000256" key="9">
    <source>
        <dbReference type="ARBA" id="ARBA00047712"/>
    </source>
</evidence>
<keyword evidence="15" id="KW-1185">Reference proteome</keyword>
<keyword evidence="7 10" id="KW-0411">Iron-sulfur</keyword>
<comment type="caution">
    <text evidence="14">The sequence shown here is derived from an EMBL/GenBank/DDBJ whole genome shotgun (WGS) entry which is preliminary data.</text>
</comment>
<keyword evidence="6 10" id="KW-0408">Iron</keyword>
<dbReference type="InterPro" id="IPR054351">
    <property type="entry name" value="NADH_UbQ_OxRdtase_ferredoxin"/>
</dbReference>